<dbReference type="AlphaFoldDB" id="A0A9J6BLW1"/>
<evidence type="ECO:0000256" key="7">
    <source>
        <dbReference type="ARBA" id="ARBA00023180"/>
    </source>
</evidence>
<keyword evidence="11" id="KW-1185">Reference proteome</keyword>
<keyword evidence="8" id="KW-0175">Coiled coil</keyword>
<evidence type="ECO:0000256" key="5">
    <source>
        <dbReference type="ARBA" id="ARBA00023136"/>
    </source>
</evidence>
<keyword evidence="5 9" id="KW-0472">Membrane</keyword>
<feature type="transmembrane region" description="Helical" evidence="9">
    <location>
        <begin position="299"/>
        <end position="319"/>
    </location>
</feature>
<name>A0A9J6BLW1_POLVA</name>
<evidence type="ECO:0000256" key="3">
    <source>
        <dbReference type="ARBA" id="ARBA00022692"/>
    </source>
</evidence>
<gene>
    <name evidence="10" type="ORF">PVAND_000995</name>
</gene>
<keyword evidence="3 9" id="KW-0812">Transmembrane</keyword>
<dbReference type="EMBL" id="JADBJN010000003">
    <property type="protein sequence ID" value="KAG5670754.1"/>
    <property type="molecule type" value="Genomic_DNA"/>
</dbReference>
<reference evidence="10" key="1">
    <citation type="submission" date="2021-03" db="EMBL/GenBank/DDBJ databases">
        <title>Chromosome level genome of the anhydrobiotic midge Polypedilum vanderplanki.</title>
        <authorList>
            <person name="Yoshida Y."/>
            <person name="Kikawada T."/>
            <person name="Gusev O."/>
        </authorList>
    </citation>
    <scope>NUCLEOTIDE SEQUENCE</scope>
    <source>
        <strain evidence="10">NIAS01</strain>
        <tissue evidence="10">Whole body or cell culture</tissue>
    </source>
</reference>
<evidence type="ECO:0000256" key="1">
    <source>
        <dbReference type="ARBA" id="ARBA00004651"/>
    </source>
</evidence>
<feature type="transmembrane region" description="Helical" evidence="9">
    <location>
        <begin position="359"/>
        <end position="378"/>
    </location>
</feature>
<evidence type="ECO:0000256" key="6">
    <source>
        <dbReference type="ARBA" id="ARBA00023170"/>
    </source>
</evidence>
<keyword evidence="4 9" id="KW-1133">Transmembrane helix</keyword>
<evidence type="ECO:0008006" key="12">
    <source>
        <dbReference type="Google" id="ProtNLM"/>
    </source>
</evidence>
<dbReference type="PANTHER" id="PTHR42643">
    <property type="entry name" value="IONOTROPIC RECEPTOR 20A-RELATED"/>
    <property type="match status" value="1"/>
</dbReference>
<keyword evidence="6" id="KW-0675">Receptor</keyword>
<keyword evidence="7" id="KW-0325">Glycoprotein</keyword>
<comment type="subcellular location">
    <subcellularLocation>
        <location evidence="1">Cell membrane</location>
        <topology evidence="1">Multi-pass membrane protein</topology>
    </subcellularLocation>
</comment>
<dbReference type="Gene3D" id="1.10.287.70">
    <property type="match status" value="1"/>
</dbReference>
<evidence type="ECO:0000256" key="8">
    <source>
        <dbReference type="SAM" id="Coils"/>
    </source>
</evidence>
<dbReference type="Proteomes" id="UP001107558">
    <property type="component" value="Chromosome 3"/>
</dbReference>
<dbReference type="PANTHER" id="PTHR42643:SF30">
    <property type="entry name" value="IONOTROPIC RECEPTOR 40A-RELATED"/>
    <property type="match status" value="1"/>
</dbReference>
<keyword evidence="2" id="KW-1003">Cell membrane</keyword>
<dbReference type="OrthoDB" id="8050636at2759"/>
<feature type="coiled-coil region" evidence="8">
    <location>
        <begin position="578"/>
        <end position="624"/>
    </location>
</feature>
<evidence type="ECO:0000256" key="9">
    <source>
        <dbReference type="SAM" id="Phobius"/>
    </source>
</evidence>
<feature type="transmembrane region" description="Helical" evidence="9">
    <location>
        <begin position="549"/>
        <end position="572"/>
    </location>
</feature>
<evidence type="ECO:0000313" key="11">
    <source>
        <dbReference type="Proteomes" id="UP001107558"/>
    </source>
</evidence>
<dbReference type="GO" id="GO:0005886">
    <property type="term" value="C:plasma membrane"/>
    <property type="evidence" value="ECO:0007669"/>
    <property type="project" value="UniProtKB-SubCell"/>
</dbReference>
<comment type="caution">
    <text evidence="10">The sequence shown here is derived from an EMBL/GenBank/DDBJ whole genome shotgun (WGS) entry which is preliminary data.</text>
</comment>
<dbReference type="InterPro" id="IPR052192">
    <property type="entry name" value="Insect_Ionotropic_Sensory_Rcpt"/>
</dbReference>
<evidence type="ECO:0000256" key="4">
    <source>
        <dbReference type="ARBA" id="ARBA00022989"/>
    </source>
</evidence>
<accession>A0A9J6BLW1</accession>
<evidence type="ECO:0000313" key="10">
    <source>
        <dbReference type="EMBL" id="KAG5670754.1"/>
    </source>
</evidence>
<evidence type="ECO:0000256" key="2">
    <source>
        <dbReference type="ARBA" id="ARBA00022475"/>
    </source>
</evidence>
<proteinExistence type="predicted"/>
<sequence>MALMKIIENDKISNVISKAFVDVINVFFIKEKIAFNVTILKPLPTSYEEVVDKTLTKMNKTQPIFIRNIDILKEKYFITSLSTVFFIDYVNALQNITRVVSTDPRNLKFLIYATNCFGIDTSTTSILLHNLKFPKNIEISLYSYFFCREKNNLMLMTWEWYTSKKSCKERKFRILNRFNMMTKKWERQLTNHIKFHDFRQCDITIFYPSQFFHKRDKTGKMRDAFEPFWKEVAKYANFKLKLTPERKKRKHLEITNGGLSLDNQNISITSIFWSMNIGLVITKGERYTQYEKLMLPFDAITWILLIFTFSTAFLTIFFVNRLNKEAQNTVFGEGVNVPSLNVVSTFLGISQAKMPKKTFARFILLLFIFFCLIFRTAYQGVLFDLMNADMRKPHAKTIAEVFEKNYKVLSYKTHEGIAFKESIKPEWREKVDETSVITNRIGVKALCYFLEKDESNIAIVMHEPVDIFAEFICKRKLLKIQETVFNIPQGFGMPQNHYLYSVTDKLIPKMFEAGMMKHFYDIWLHWRFLKDHFYEYDKPKALTVKDLGYGFNIFLITCAFTIMIFFMEIFVWKFKIYIKKRKEKLNSIQNENNEAKVEEINEDSTEIEELVSNLGEQNQNIQKEFVEEPNEIIQNCSIEENKVLLTNKSTQTEKNIEEESQKETEIDQELKSDEDNDLILKETEIDFSNTKIENEQEKKIFEKISKPEDITNQKLEENPKVEDRIEIFYLENELESLKEMKNQAKDSSQDIDKD</sequence>
<protein>
    <recommendedName>
        <fullName evidence="12">Ionotropic glutamate receptor C-terminal domain-containing protein</fullName>
    </recommendedName>
</protein>
<organism evidence="10 11">
    <name type="scientific">Polypedilum vanderplanki</name>
    <name type="common">Sleeping chironomid midge</name>
    <dbReference type="NCBI Taxonomy" id="319348"/>
    <lineage>
        <taxon>Eukaryota</taxon>
        <taxon>Metazoa</taxon>
        <taxon>Ecdysozoa</taxon>
        <taxon>Arthropoda</taxon>
        <taxon>Hexapoda</taxon>
        <taxon>Insecta</taxon>
        <taxon>Pterygota</taxon>
        <taxon>Neoptera</taxon>
        <taxon>Endopterygota</taxon>
        <taxon>Diptera</taxon>
        <taxon>Nematocera</taxon>
        <taxon>Chironomoidea</taxon>
        <taxon>Chironomidae</taxon>
        <taxon>Chironominae</taxon>
        <taxon>Polypedilum</taxon>
        <taxon>Polypedilum</taxon>
    </lineage>
</organism>
<feature type="coiled-coil region" evidence="8">
    <location>
        <begin position="727"/>
        <end position="754"/>
    </location>
</feature>